<dbReference type="GO" id="GO:0006952">
    <property type="term" value="P:defense response"/>
    <property type="evidence" value="ECO:0007669"/>
    <property type="project" value="UniProtKB-KW"/>
</dbReference>
<dbReference type="SUPFAM" id="SSF52058">
    <property type="entry name" value="L domain-like"/>
    <property type="match status" value="1"/>
</dbReference>
<protein>
    <submittedName>
        <fullName evidence="3">Uncharacterized protein</fullName>
    </submittedName>
</protein>
<reference evidence="3" key="1">
    <citation type="submission" date="2020-08" db="EMBL/GenBank/DDBJ databases">
        <title>Plant Genome Project.</title>
        <authorList>
            <person name="Zhang R.-G."/>
        </authorList>
    </citation>
    <scope>NUCLEOTIDE SEQUENCE</scope>
    <source>
        <strain evidence="3">WSP0</strain>
        <tissue evidence="3">Leaf</tissue>
    </source>
</reference>
<feature type="compositionally biased region" description="Polar residues" evidence="2">
    <location>
        <begin position="1"/>
        <end position="24"/>
    </location>
</feature>
<dbReference type="AlphaFoldDB" id="A0AAV6KUR8"/>
<accession>A0AAV6KUR8</accession>
<gene>
    <name evidence="3" type="ORF">RHGRI_006441</name>
</gene>
<proteinExistence type="predicted"/>
<keyword evidence="4" id="KW-1185">Reference proteome</keyword>
<evidence type="ECO:0000256" key="1">
    <source>
        <dbReference type="ARBA" id="ARBA00022821"/>
    </source>
</evidence>
<name>A0AAV6KUR8_9ERIC</name>
<dbReference type="PANTHER" id="PTHR36766:SF40">
    <property type="entry name" value="DISEASE RESISTANCE PROTEIN RGA3"/>
    <property type="match status" value="1"/>
</dbReference>
<evidence type="ECO:0000256" key="2">
    <source>
        <dbReference type="SAM" id="MobiDB-lite"/>
    </source>
</evidence>
<dbReference type="Gene3D" id="3.80.10.10">
    <property type="entry name" value="Ribonuclease Inhibitor"/>
    <property type="match status" value="2"/>
</dbReference>
<dbReference type="PANTHER" id="PTHR36766">
    <property type="entry name" value="PLANT BROAD-SPECTRUM MILDEW RESISTANCE PROTEIN RPW8"/>
    <property type="match status" value="1"/>
</dbReference>
<feature type="region of interest" description="Disordered" evidence="2">
    <location>
        <begin position="1"/>
        <end position="31"/>
    </location>
</feature>
<dbReference type="InterPro" id="IPR032675">
    <property type="entry name" value="LRR_dom_sf"/>
</dbReference>
<sequence length="492" mass="53853">MVPSTSCPPAACSQASGPSTSGPSADQAIGPEKSFNNLKELIIWWCERIKKLVVPSTSCPPAACSQASGPSTSGPSADQAVGPEKSFNNLKELIIWWCERIKKLVVPSTSCPPAACSQASGPSAVQAVSPEKSFNNLKELIIWWCERIKKLVVPSTSCPPAACSQASGPSAVQAVSPEKSFNNLKELSIWWCSELVLPLSMEMGYCYTSLERLSLDGCQSLKSLPLGLFPKLRYLKFFECVNFETLLIPNEIELKNLASLEYLIFISCKNMVSFPSGGLPAPNLIVLYVSSCHKLKALPEQMDTLLPSLQTMNLVFCPEIMSFPEGGQPSRLSSLQISNCKKLVGGRGDWGLLRLPSLKQFTLGGESEDALESFPEEGLLPSTLTNIGLFHMPNLKSLNKRGLQHLDSLKYMYIRNCPQLKSLSEERLPTSLSVLRIGDCPFLKPRCRREEGEDWHKVAHVPVIIMDGEAIFDQVDLGPIGHDEIFDASACM</sequence>
<dbReference type="Proteomes" id="UP000823749">
    <property type="component" value="Chromosome 3"/>
</dbReference>
<dbReference type="EMBL" id="JACTNZ010000003">
    <property type="protein sequence ID" value="KAG5555798.1"/>
    <property type="molecule type" value="Genomic_DNA"/>
</dbReference>
<keyword evidence="1" id="KW-0611">Plant defense</keyword>
<comment type="caution">
    <text evidence="3">The sequence shown here is derived from an EMBL/GenBank/DDBJ whole genome shotgun (WGS) entry which is preliminary data.</text>
</comment>
<organism evidence="3 4">
    <name type="scientific">Rhododendron griersonianum</name>
    <dbReference type="NCBI Taxonomy" id="479676"/>
    <lineage>
        <taxon>Eukaryota</taxon>
        <taxon>Viridiplantae</taxon>
        <taxon>Streptophyta</taxon>
        <taxon>Embryophyta</taxon>
        <taxon>Tracheophyta</taxon>
        <taxon>Spermatophyta</taxon>
        <taxon>Magnoliopsida</taxon>
        <taxon>eudicotyledons</taxon>
        <taxon>Gunneridae</taxon>
        <taxon>Pentapetalae</taxon>
        <taxon>asterids</taxon>
        <taxon>Ericales</taxon>
        <taxon>Ericaceae</taxon>
        <taxon>Ericoideae</taxon>
        <taxon>Rhodoreae</taxon>
        <taxon>Rhododendron</taxon>
    </lineage>
</organism>
<evidence type="ECO:0000313" key="4">
    <source>
        <dbReference type="Proteomes" id="UP000823749"/>
    </source>
</evidence>
<evidence type="ECO:0000313" key="3">
    <source>
        <dbReference type="EMBL" id="KAG5555798.1"/>
    </source>
</evidence>